<evidence type="ECO:0000256" key="5">
    <source>
        <dbReference type="ARBA" id="ARBA00038359"/>
    </source>
</evidence>
<keyword evidence="3 6" id="KW-1133">Transmembrane helix</keyword>
<comment type="similarity">
    <text evidence="5">Belongs to the SAT4 family.</text>
</comment>
<feature type="domain" description="Rhodopsin" evidence="7">
    <location>
        <begin position="28"/>
        <end position="264"/>
    </location>
</feature>
<name>A0A194V380_CYTMA</name>
<feature type="transmembrane region" description="Helical" evidence="6">
    <location>
        <begin position="6"/>
        <end position="28"/>
    </location>
</feature>
<dbReference type="Proteomes" id="UP000078576">
    <property type="component" value="Unassembled WGS sequence"/>
</dbReference>
<dbReference type="InterPro" id="IPR049326">
    <property type="entry name" value="Rhodopsin_dom_fungi"/>
</dbReference>
<accession>A0A194V380</accession>
<feature type="transmembrane region" description="Helical" evidence="6">
    <location>
        <begin position="202"/>
        <end position="220"/>
    </location>
</feature>
<dbReference type="GO" id="GO:0016020">
    <property type="term" value="C:membrane"/>
    <property type="evidence" value="ECO:0007669"/>
    <property type="project" value="UniProtKB-SubCell"/>
</dbReference>
<dbReference type="AlphaFoldDB" id="A0A194V380"/>
<evidence type="ECO:0000259" key="7">
    <source>
        <dbReference type="Pfam" id="PF20684"/>
    </source>
</evidence>
<proteinExistence type="inferred from homology"/>
<dbReference type="PANTHER" id="PTHR33048:SF47">
    <property type="entry name" value="INTEGRAL MEMBRANE PROTEIN-RELATED"/>
    <property type="match status" value="1"/>
</dbReference>
<dbReference type="PANTHER" id="PTHR33048">
    <property type="entry name" value="PTH11-LIKE INTEGRAL MEMBRANE PROTEIN (AFU_ORTHOLOGUE AFUA_5G11245)"/>
    <property type="match status" value="1"/>
</dbReference>
<dbReference type="OrthoDB" id="10017208at2759"/>
<evidence type="ECO:0000256" key="1">
    <source>
        <dbReference type="ARBA" id="ARBA00004141"/>
    </source>
</evidence>
<evidence type="ECO:0000256" key="4">
    <source>
        <dbReference type="ARBA" id="ARBA00023136"/>
    </source>
</evidence>
<keyword evidence="9" id="KW-1185">Reference proteome</keyword>
<feature type="transmembrane region" description="Helical" evidence="6">
    <location>
        <begin position="168"/>
        <end position="190"/>
    </location>
</feature>
<evidence type="ECO:0000313" key="9">
    <source>
        <dbReference type="Proteomes" id="UP000078576"/>
    </source>
</evidence>
<feature type="transmembrane region" description="Helical" evidence="6">
    <location>
        <begin position="122"/>
        <end position="142"/>
    </location>
</feature>
<dbReference type="EMBL" id="KN714713">
    <property type="protein sequence ID" value="KUI58420.1"/>
    <property type="molecule type" value="Genomic_DNA"/>
</dbReference>
<protein>
    <recommendedName>
        <fullName evidence="7">Rhodopsin domain-containing protein</fullName>
    </recommendedName>
</protein>
<dbReference type="InterPro" id="IPR052337">
    <property type="entry name" value="SAT4-like"/>
</dbReference>
<comment type="subcellular location">
    <subcellularLocation>
        <location evidence="1">Membrane</location>
        <topology evidence="1">Multi-pass membrane protein</topology>
    </subcellularLocation>
</comment>
<reference evidence="9" key="1">
    <citation type="submission" date="2014-12" db="EMBL/GenBank/DDBJ databases">
        <title>Genome Sequence of Valsa Canker Pathogens Uncovers a Specific Adaption of Colonization on Woody Bark.</title>
        <authorList>
            <person name="Yin Z."/>
            <person name="Liu H."/>
            <person name="Gao X."/>
            <person name="Li Z."/>
            <person name="Song N."/>
            <person name="Ke X."/>
            <person name="Dai Q."/>
            <person name="Wu Y."/>
            <person name="Sun Y."/>
            <person name="Xu J.-R."/>
            <person name="Kang Z.K."/>
            <person name="Wang L."/>
            <person name="Huang L."/>
        </authorList>
    </citation>
    <scope>NUCLEOTIDE SEQUENCE [LARGE SCALE GENOMIC DNA]</scope>
    <source>
        <strain evidence="9">SXYL134</strain>
    </source>
</reference>
<evidence type="ECO:0000256" key="2">
    <source>
        <dbReference type="ARBA" id="ARBA00022692"/>
    </source>
</evidence>
<feature type="transmembrane region" description="Helical" evidence="6">
    <location>
        <begin position="85"/>
        <end position="110"/>
    </location>
</feature>
<feature type="transmembrane region" description="Helical" evidence="6">
    <location>
        <begin position="40"/>
        <end position="65"/>
    </location>
</feature>
<keyword evidence="4 6" id="KW-0472">Membrane</keyword>
<organism evidence="8 9">
    <name type="scientific">Cytospora mali</name>
    <name type="common">Apple Valsa canker fungus</name>
    <name type="synonym">Valsa mali</name>
    <dbReference type="NCBI Taxonomy" id="578113"/>
    <lineage>
        <taxon>Eukaryota</taxon>
        <taxon>Fungi</taxon>
        <taxon>Dikarya</taxon>
        <taxon>Ascomycota</taxon>
        <taxon>Pezizomycotina</taxon>
        <taxon>Sordariomycetes</taxon>
        <taxon>Sordariomycetidae</taxon>
        <taxon>Diaporthales</taxon>
        <taxon>Cytosporaceae</taxon>
        <taxon>Cytospora</taxon>
    </lineage>
</organism>
<gene>
    <name evidence="8" type="ORF">VP1G_05739</name>
</gene>
<evidence type="ECO:0000256" key="3">
    <source>
        <dbReference type="ARBA" id="ARBA00022989"/>
    </source>
</evidence>
<keyword evidence="2 6" id="KW-0812">Transmembrane</keyword>
<evidence type="ECO:0000256" key="6">
    <source>
        <dbReference type="SAM" id="Phobius"/>
    </source>
</evidence>
<dbReference type="Pfam" id="PF20684">
    <property type="entry name" value="Fung_rhodopsin"/>
    <property type="match status" value="1"/>
</dbReference>
<sequence>MADTTPRGIGLFICIIVFTVVCSIFLLLRLWAARLIHRSFYLDDALVIFAFTNTLALSGVLFWLIFNGMGKHVAETSPDELGITFQVVTAAYVCWTLGTGAVKLSMVFLYTRIFRTAQFRRWAYVLMGAIASFTVAFFIVFLTNCEPISQEWKPVPGGHCRAQSPSEFASVSCSAAIDLAIIILPFPWLWKLKMPLHNKVTVSVTLSIGFTTIGVMIWRFPVTVKSAKDDDFTYHLLTIALITMLELWLGVIVSCIPTLGPILNNYGKPAITRMARIFGISGDETLNMGSNGLRGLQLVTIGGTGRVQKFHAAAQNYTELDDSHETTNVVDEQNDRHENMSAVISTPGINNKC</sequence>
<evidence type="ECO:0000313" key="8">
    <source>
        <dbReference type="EMBL" id="KUI58420.1"/>
    </source>
</evidence>
<feature type="transmembrane region" description="Helical" evidence="6">
    <location>
        <begin position="232"/>
        <end position="256"/>
    </location>
</feature>